<dbReference type="InterPro" id="IPR037185">
    <property type="entry name" value="EmrE-like"/>
</dbReference>
<dbReference type="Pfam" id="PF05653">
    <property type="entry name" value="Mg_trans_NIPA"/>
    <property type="match status" value="1"/>
</dbReference>
<comment type="caution">
    <text evidence="7">The sequence shown here is derived from an EMBL/GenBank/DDBJ whole genome shotgun (WGS) entry which is preliminary data.</text>
</comment>
<comment type="subcellular location">
    <subcellularLocation>
        <location evidence="1">Membrane</location>
        <topology evidence="1">Multi-pass membrane protein</topology>
    </subcellularLocation>
</comment>
<keyword evidence="2 6" id="KW-0812">Transmembrane</keyword>
<dbReference type="SUPFAM" id="SSF103481">
    <property type="entry name" value="Multidrug resistance efflux transporter EmrE"/>
    <property type="match status" value="1"/>
</dbReference>
<dbReference type="PANTHER" id="PTHR12570:SF9">
    <property type="entry name" value="MAGNESIUM TRANSPORTER NIPA8-RELATED"/>
    <property type="match status" value="1"/>
</dbReference>
<accession>A0ABN9V0V7</accession>
<organism evidence="7 8">
    <name type="scientific">Prorocentrum cordatum</name>
    <dbReference type="NCBI Taxonomy" id="2364126"/>
    <lineage>
        <taxon>Eukaryota</taxon>
        <taxon>Sar</taxon>
        <taxon>Alveolata</taxon>
        <taxon>Dinophyceae</taxon>
        <taxon>Prorocentrales</taxon>
        <taxon>Prorocentraceae</taxon>
        <taxon>Prorocentrum</taxon>
    </lineage>
</organism>
<evidence type="ECO:0000256" key="4">
    <source>
        <dbReference type="ARBA" id="ARBA00023136"/>
    </source>
</evidence>
<evidence type="ECO:0008006" key="9">
    <source>
        <dbReference type="Google" id="ProtNLM"/>
    </source>
</evidence>
<dbReference type="PANTHER" id="PTHR12570">
    <property type="match status" value="1"/>
</dbReference>
<reference evidence="7" key="1">
    <citation type="submission" date="2023-10" db="EMBL/GenBank/DDBJ databases">
        <authorList>
            <person name="Chen Y."/>
            <person name="Shah S."/>
            <person name="Dougan E. K."/>
            <person name="Thang M."/>
            <person name="Chan C."/>
        </authorList>
    </citation>
    <scope>NUCLEOTIDE SEQUENCE [LARGE SCALE GENOMIC DNA]</scope>
</reference>
<keyword evidence="3 6" id="KW-1133">Transmembrane helix</keyword>
<evidence type="ECO:0000256" key="2">
    <source>
        <dbReference type="ARBA" id="ARBA00022692"/>
    </source>
</evidence>
<sequence length="144" mass="15546">MTVCGLLLQNETLKRAGGTEVEKGSGKYQFYLWMAGTCLCGPLGLYFLHEALKHGQASFVIPVYQSLSTVFQLVVGGILFREYASFSLAKHLAFWPGVLLVLVSVVAFTRYAEQEGGAVHSKEVPEQQPEGAGRPEAAALPAKA</sequence>
<evidence type="ECO:0000256" key="6">
    <source>
        <dbReference type="SAM" id="Phobius"/>
    </source>
</evidence>
<feature type="transmembrane region" description="Helical" evidence="6">
    <location>
        <begin position="60"/>
        <end position="80"/>
    </location>
</feature>
<feature type="region of interest" description="Disordered" evidence="5">
    <location>
        <begin position="117"/>
        <end position="144"/>
    </location>
</feature>
<name>A0ABN9V0V7_9DINO</name>
<evidence type="ECO:0000313" key="7">
    <source>
        <dbReference type="EMBL" id="CAK0866356.1"/>
    </source>
</evidence>
<keyword evidence="8" id="KW-1185">Reference proteome</keyword>
<feature type="transmembrane region" description="Helical" evidence="6">
    <location>
        <begin position="30"/>
        <end position="48"/>
    </location>
</feature>
<dbReference type="Proteomes" id="UP001189429">
    <property type="component" value="Unassembled WGS sequence"/>
</dbReference>
<protein>
    <recommendedName>
        <fullName evidence="9">WAT1-related protein</fullName>
    </recommendedName>
</protein>
<gene>
    <name evidence="7" type="ORF">PCOR1329_LOCUS53556</name>
</gene>
<evidence type="ECO:0000313" key="8">
    <source>
        <dbReference type="Proteomes" id="UP001189429"/>
    </source>
</evidence>
<dbReference type="InterPro" id="IPR008521">
    <property type="entry name" value="Mg_trans_NIPA"/>
</dbReference>
<evidence type="ECO:0000256" key="1">
    <source>
        <dbReference type="ARBA" id="ARBA00004141"/>
    </source>
</evidence>
<evidence type="ECO:0000256" key="3">
    <source>
        <dbReference type="ARBA" id="ARBA00022989"/>
    </source>
</evidence>
<proteinExistence type="predicted"/>
<dbReference type="EMBL" id="CAUYUJ010016527">
    <property type="protein sequence ID" value="CAK0866356.1"/>
    <property type="molecule type" value="Genomic_DNA"/>
</dbReference>
<keyword evidence="4 6" id="KW-0472">Membrane</keyword>
<dbReference type="Gene3D" id="1.10.3730.20">
    <property type="match status" value="1"/>
</dbReference>
<evidence type="ECO:0000256" key="5">
    <source>
        <dbReference type="SAM" id="MobiDB-lite"/>
    </source>
</evidence>
<feature type="transmembrane region" description="Helical" evidence="6">
    <location>
        <begin position="92"/>
        <end position="112"/>
    </location>
</feature>